<organism evidence="1 2">
    <name type="scientific">Hominisplanchenecus murintestinalis</name>
    <dbReference type="NCBI Taxonomy" id="2941517"/>
    <lineage>
        <taxon>Bacteria</taxon>
        <taxon>Bacillati</taxon>
        <taxon>Bacillota</taxon>
        <taxon>Clostridia</taxon>
        <taxon>Lachnospirales</taxon>
        <taxon>Lachnospiraceae</taxon>
        <taxon>Hominisplanchenecus</taxon>
    </lineage>
</organism>
<gene>
    <name evidence="1" type="primary">flhB</name>
    <name evidence="1" type="ORF">E5357_02690</name>
</gene>
<name>A0AC61R2J2_9FIRM</name>
<sequence length="357" mass="40673">MAEANGQEKTEQATPKRRKDARKEGNVFQSKDVATVVTLFGMFTMLQWMIPAIHENVRQFLMQILSEIGRDPVTVATPQLFATFISAFFRSSLILLLSAMALGILAYGIQTKFLISFQRMKPKLSKLSPLKGIKRMFSMKNLVELVKNIAKAILLIVLLYSTLQGDLASVVKMIDMQSDASASYMFDMIFQLVRNVSLAFAVIGFFDFMYQRWSYEKDLKMTKQEVKEEFKQMEGNPEIKGRIKSIQRQMAMSRMMQKVPESDVIIRNPTHFAIALKYDPEKNGAPVVLAKGQDALALRIVKVGEENGVFITENRPLARALYDTCEIGREIPVEFYGAIAEILVYIYKASHREEMFK</sequence>
<keyword evidence="1" id="KW-0969">Cilium</keyword>
<dbReference type="Proteomes" id="UP000307720">
    <property type="component" value="Unassembled WGS sequence"/>
</dbReference>
<keyword evidence="2" id="KW-1185">Reference proteome</keyword>
<protein>
    <submittedName>
        <fullName evidence="1">Flagellar biosynthesis protein FlhB</fullName>
    </submittedName>
</protein>
<evidence type="ECO:0000313" key="2">
    <source>
        <dbReference type="Proteomes" id="UP000307720"/>
    </source>
</evidence>
<evidence type="ECO:0000313" key="1">
    <source>
        <dbReference type="EMBL" id="TGY00426.1"/>
    </source>
</evidence>
<dbReference type="EMBL" id="SRZB01000002">
    <property type="protein sequence ID" value="TGY00426.1"/>
    <property type="molecule type" value="Genomic_DNA"/>
</dbReference>
<comment type="caution">
    <text evidence="1">The sequence shown here is derived from an EMBL/GenBank/DDBJ whole genome shotgun (WGS) entry which is preliminary data.</text>
</comment>
<proteinExistence type="predicted"/>
<accession>A0AC61R2J2</accession>
<keyword evidence="1" id="KW-0282">Flagellum</keyword>
<reference evidence="1" key="1">
    <citation type="submission" date="2019-04" db="EMBL/GenBank/DDBJ databases">
        <title>Microbes associate with the intestines of laboratory mice.</title>
        <authorList>
            <person name="Navarre W."/>
            <person name="Wong E."/>
            <person name="Huang K."/>
            <person name="Tropini C."/>
            <person name="Ng K."/>
            <person name="Yu B."/>
        </authorList>
    </citation>
    <scope>NUCLEOTIDE SEQUENCE</scope>
    <source>
        <strain evidence="1">NM72_1-8</strain>
    </source>
</reference>
<keyword evidence="1" id="KW-0966">Cell projection</keyword>